<organism evidence="3 4">
    <name type="scientific">Lagenidium giganteum</name>
    <dbReference type="NCBI Taxonomy" id="4803"/>
    <lineage>
        <taxon>Eukaryota</taxon>
        <taxon>Sar</taxon>
        <taxon>Stramenopiles</taxon>
        <taxon>Oomycota</taxon>
        <taxon>Peronosporomycetes</taxon>
        <taxon>Pythiales</taxon>
        <taxon>Pythiaceae</taxon>
    </lineage>
</organism>
<dbReference type="SUPFAM" id="SSF56219">
    <property type="entry name" value="DNase I-like"/>
    <property type="match status" value="1"/>
</dbReference>
<dbReference type="GO" id="GO:0006506">
    <property type="term" value="P:GPI anchor biosynthetic process"/>
    <property type="evidence" value="ECO:0007669"/>
    <property type="project" value="TreeGrafter"/>
</dbReference>
<dbReference type="Pfam" id="PF03372">
    <property type="entry name" value="Exo_endo_phos"/>
    <property type="match status" value="1"/>
</dbReference>
<dbReference type="InterPro" id="IPR005135">
    <property type="entry name" value="Endo/exonuclease/phosphatase"/>
</dbReference>
<dbReference type="Gene3D" id="3.60.10.10">
    <property type="entry name" value="Endonuclease/exonuclease/phosphatase"/>
    <property type="match status" value="1"/>
</dbReference>
<reference evidence="3" key="1">
    <citation type="submission" date="2022-11" db="EMBL/GenBank/DDBJ databases">
        <authorList>
            <person name="Morgan W.R."/>
            <person name="Tartar A."/>
        </authorList>
    </citation>
    <scope>NUCLEOTIDE SEQUENCE</scope>
    <source>
        <strain evidence="3">ARSEF 373</strain>
    </source>
</reference>
<dbReference type="GO" id="GO:0016020">
    <property type="term" value="C:membrane"/>
    <property type="evidence" value="ECO:0007669"/>
    <property type="project" value="GOC"/>
</dbReference>
<dbReference type="FunFam" id="3.60.10.10:FF:000081">
    <property type="entry name" value="Uncharacterized protein"/>
    <property type="match status" value="1"/>
</dbReference>
<feature type="signal peptide" evidence="1">
    <location>
        <begin position="1"/>
        <end position="27"/>
    </location>
</feature>
<dbReference type="PANTHER" id="PTHR14859:SF16">
    <property type="entry name" value="ENDONUCLEASE_EXONUCLEASE_PHOSPHATASE DOMAIN-CONTAINING PROTEIN"/>
    <property type="match status" value="1"/>
</dbReference>
<evidence type="ECO:0000256" key="1">
    <source>
        <dbReference type="SAM" id="SignalP"/>
    </source>
</evidence>
<accession>A0AAV2ZEC8</accession>
<proteinExistence type="predicted"/>
<reference evidence="3" key="2">
    <citation type="journal article" date="2023" name="Microbiol Resour">
        <title>Decontamination and Annotation of the Draft Genome Sequence of the Oomycete Lagenidium giganteum ARSEF 373.</title>
        <authorList>
            <person name="Morgan W.R."/>
            <person name="Tartar A."/>
        </authorList>
    </citation>
    <scope>NUCLEOTIDE SEQUENCE</scope>
    <source>
        <strain evidence="3">ARSEF 373</strain>
    </source>
</reference>
<dbReference type="GO" id="GO:0005783">
    <property type="term" value="C:endoplasmic reticulum"/>
    <property type="evidence" value="ECO:0007669"/>
    <property type="project" value="TreeGrafter"/>
</dbReference>
<dbReference type="EMBL" id="DAKRPA010000009">
    <property type="protein sequence ID" value="DBA04315.1"/>
    <property type="molecule type" value="Genomic_DNA"/>
</dbReference>
<sequence length="538" mass="60885">MIRAQMWAIWAAVAAASFSLTVPVARGNDFPRWDYWGVLPSEPEFMGYLASRPNQVTRIKQQFDVIDVFDLKESSRHPNKLYCGSVLMEPEFPSVSSNAAVQAAFQFAIAKIKERSRGKISSFIKLTHAVVVPLHITGDNGGSQMIIQQRFLDSRGQPQGMKSHVTFGFNFYLTLEDDTMDRKHRVVVALDREHEYNLFQHTYGPLTASEGSDEVVETTCDADGRCSARPASPAKPRILSFNVWSTNPSADVYGYERRWFQYEKRIDHLASFVREADAAIIGFQEVRYDGTFGGIGNHAQIQHLVKRLPGYQYVYQPAMSYLNSNDPYERIEEGPAILSKHPIVSTDYLLLSRSPNDPNDAHQRLCLHAVVDAPQWGHIDVYVTHLSLSEHSREQTMIEIWKYMQKGKGKTQVLLGDLNAEPQSRGIQFLQGLGELHGERTDLRDAWLEKHEEATPRSLSGDDRYHRFTFPSDNPVKRIDFILYRGQGVVRECEIIGQEPTEDTASYPQDVGMLDADSPIYASDHRGVVVEFGASSEH</sequence>
<evidence type="ECO:0000259" key="2">
    <source>
        <dbReference type="Pfam" id="PF03372"/>
    </source>
</evidence>
<dbReference type="InterPro" id="IPR051916">
    <property type="entry name" value="GPI-anchor_lipid_remodeler"/>
</dbReference>
<dbReference type="Proteomes" id="UP001146120">
    <property type="component" value="Unassembled WGS sequence"/>
</dbReference>
<evidence type="ECO:0000313" key="4">
    <source>
        <dbReference type="Proteomes" id="UP001146120"/>
    </source>
</evidence>
<keyword evidence="1" id="KW-0732">Signal</keyword>
<feature type="domain" description="Endonuclease/exonuclease/phosphatase" evidence="2">
    <location>
        <begin position="239"/>
        <end position="525"/>
    </location>
</feature>
<comment type="caution">
    <text evidence="3">The sequence shown here is derived from an EMBL/GenBank/DDBJ whole genome shotgun (WGS) entry which is preliminary data.</text>
</comment>
<protein>
    <recommendedName>
        <fullName evidence="2">Endonuclease/exonuclease/phosphatase domain-containing protein</fullName>
    </recommendedName>
</protein>
<name>A0AAV2ZEC8_9STRA</name>
<dbReference type="PANTHER" id="PTHR14859">
    <property type="entry name" value="CALCOFLUOR WHITE HYPERSENSITIVE PROTEIN PRECURSOR"/>
    <property type="match status" value="1"/>
</dbReference>
<keyword evidence="4" id="KW-1185">Reference proteome</keyword>
<dbReference type="AlphaFoldDB" id="A0AAV2ZEC8"/>
<gene>
    <name evidence="3" type="ORF">N0F65_002077</name>
</gene>
<feature type="chain" id="PRO_5043741225" description="Endonuclease/exonuclease/phosphatase domain-containing protein" evidence="1">
    <location>
        <begin position="28"/>
        <end position="538"/>
    </location>
</feature>
<evidence type="ECO:0000313" key="3">
    <source>
        <dbReference type="EMBL" id="DBA04315.1"/>
    </source>
</evidence>
<dbReference type="GO" id="GO:0003824">
    <property type="term" value="F:catalytic activity"/>
    <property type="evidence" value="ECO:0007669"/>
    <property type="project" value="InterPro"/>
</dbReference>
<dbReference type="InterPro" id="IPR036691">
    <property type="entry name" value="Endo/exonu/phosph_ase_sf"/>
</dbReference>